<sequence>MKLFCLPSAGCEPKNIELTVQHANLYFGKQFSLTSPTGFSQVGIVPDDAIGRRVFSGISRFPHPFIPALINCNLTHPHRLSRPRCSEPRRSLNPTRLQIFIYPVPLVRMENCVKVRRAVIPEPRGDLQKDATACRHDKSIVIRALLTLGGLNF</sequence>
<reference evidence="1 2" key="1">
    <citation type="submission" date="2023-02" db="EMBL/GenBank/DDBJ databases">
        <title>LHISI_Scaffold_Assembly.</title>
        <authorList>
            <person name="Stuart O.P."/>
            <person name="Cleave R."/>
            <person name="Magrath M.J.L."/>
            <person name="Mikheyev A.S."/>
        </authorList>
    </citation>
    <scope>NUCLEOTIDE SEQUENCE [LARGE SCALE GENOMIC DNA]</scope>
    <source>
        <strain evidence="1">Daus_M_001</strain>
        <tissue evidence="1">Leg muscle</tissue>
    </source>
</reference>
<dbReference type="Proteomes" id="UP001159363">
    <property type="component" value="Chromosome 8"/>
</dbReference>
<evidence type="ECO:0000313" key="1">
    <source>
        <dbReference type="EMBL" id="KAJ8876085.1"/>
    </source>
</evidence>
<dbReference type="EMBL" id="JARBHB010000009">
    <property type="protein sequence ID" value="KAJ8876085.1"/>
    <property type="molecule type" value="Genomic_DNA"/>
</dbReference>
<accession>A0ABQ9GVM2</accession>
<gene>
    <name evidence="1" type="ORF">PR048_023994</name>
</gene>
<organism evidence="1 2">
    <name type="scientific">Dryococelus australis</name>
    <dbReference type="NCBI Taxonomy" id="614101"/>
    <lineage>
        <taxon>Eukaryota</taxon>
        <taxon>Metazoa</taxon>
        <taxon>Ecdysozoa</taxon>
        <taxon>Arthropoda</taxon>
        <taxon>Hexapoda</taxon>
        <taxon>Insecta</taxon>
        <taxon>Pterygota</taxon>
        <taxon>Neoptera</taxon>
        <taxon>Polyneoptera</taxon>
        <taxon>Phasmatodea</taxon>
        <taxon>Verophasmatodea</taxon>
        <taxon>Anareolatae</taxon>
        <taxon>Phasmatidae</taxon>
        <taxon>Eurycanthinae</taxon>
        <taxon>Dryococelus</taxon>
    </lineage>
</organism>
<keyword evidence="2" id="KW-1185">Reference proteome</keyword>
<proteinExistence type="predicted"/>
<protein>
    <submittedName>
        <fullName evidence="1">Uncharacterized protein</fullName>
    </submittedName>
</protein>
<comment type="caution">
    <text evidence="1">The sequence shown here is derived from an EMBL/GenBank/DDBJ whole genome shotgun (WGS) entry which is preliminary data.</text>
</comment>
<evidence type="ECO:0000313" key="2">
    <source>
        <dbReference type="Proteomes" id="UP001159363"/>
    </source>
</evidence>
<name>A0ABQ9GVM2_9NEOP</name>